<feature type="domain" description="Rv2993c-like N-terminal" evidence="3">
    <location>
        <begin position="1"/>
        <end position="55"/>
    </location>
</feature>
<dbReference type="EMBL" id="MKQR01000021">
    <property type="protein sequence ID" value="OLR91602.1"/>
    <property type="molecule type" value="Genomic_DNA"/>
</dbReference>
<dbReference type="Gene3D" id="3.90.850.10">
    <property type="entry name" value="Fumarylacetoacetase-like, C-terminal domain"/>
    <property type="match status" value="1"/>
</dbReference>
<name>A0A1Q9LHT0_9PSEU</name>
<dbReference type="GO" id="GO:0016853">
    <property type="term" value="F:isomerase activity"/>
    <property type="evidence" value="ECO:0007669"/>
    <property type="project" value="UniProtKB-KW"/>
</dbReference>
<dbReference type="OrthoDB" id="9805307at2"/>
<dbReference type="InterPro" id="IPR011234">
    <property type="entry name" value="Fumarylacetoacetase-like_C"/>
</dbReference>
<dbReference type="STRING" id="1193682.BJP25_25950"/>
<dbReference type="PANTHER" id="PTHR11820">
    <property type="entry name" value="ACYLPYRUVASE"/>
    <property type="match status" value="1"/>
</dbReference>
<sequence length="257" mass="27392">MRIARIAHPKDGLAFASLEGSGADEIAREIAEHPFGTPVFTGRTWSLAECRLLAPTLPSKVVCVGKNYADHAKEMGGEAPVDPVIFIKPSTTVIGHNDPIRLPPESTRVDFEGELAVVMNPTPRGVTAKNASRAILGYTIANDVTARDQQQHDGQWTRAKSHDTFCPLGPWIETELDPADLDITTTLDGETKQDSSTAFLLHGIPELIEWISKVMTLLPGDVILTGTPAGVGPMQAGQSVSVSVSGIGTLTNPVVAR</sequence>
<accession>A0A1Q9LHT0</accession>
<dbReference type="AlphaFoldDB" id="A0A1Q9LHT0"/>
<evidence type="ECO:0000259" key="3">
    <source>
        <dbReference type="Pfam" id="PF10370"/>
    </source>
</evidence>
<dbReference type="InterPro" id="IPR018833">
    <property type="entry name" value="Rv2993c-like_N"/>
</dbReference>
<gene>
    <name evidence="4" type="ORF">BJP25_25950</name>
</gene>
<evidence type="ECO:0000259" key="2">
    <source>
        <dbReference type="Pfam" id="PF01557"/>
    </source>
</evidence>
<dbReference type="Gene3D" id="2.30.30.370">
    <property type="entry name" value="FAH"/>
    <property type="match status" value="1"/>
</dbReference>
<dbReference type="FunFam" id="3.90.850.10:FF:000002">
    <property type="entry name" value="2-hydroxyhepta-2,4-diene-1,7-dioate isomerase"/>
    <property type="match status" value="1"/>
</dbReference>
<evidence type="ECO:0000256" key="1">
    <source>
        <dbReference type="ARBA" id="ARBA00022723"/>
    </source>
</evidence>
<dbReference type="GO" id="GO:0018773">
    <property type="term" value="F:acetylpyruvate hydrolase activity"/>
    <property type="evidence" value="ECO:0007669"/>
    <property type="project" value="TreeGrafter"/>
</dbReference>
<dbReference type="SUPFAM" id="SSF56529">
    <property type="entry name" value="FAH"/>
    <property type="match status" value="1"/>
</dbReference>
<organism evidence="4 5">
    <name type="scientific">Actinokineospora bangkokensis</name>
    <dbReference type="NCBI Taxonomy" id="1193682"/>
    <lineage>
        <taxon>Bacteria</taxon>
        <taxon>Bacillati</taxon>
        <taxon>Actinomycetota</taxon>
        <taxon>Actinomycetes</taxon>
        <taxon>Pseudonocardiales</taxon>
        <taxon>Pseudonocardiaceae</taxon>
        <taxon>Actinokineospora</taxon>
    </lineage>
</organism>
<keyword evidence="5" id="KW-1185">Reference proteome</keyword>
<protein>
    <submittedName>
        <fullName evidence="4">2-hydroxyhepta-2,4-diene-1,7-dioate isomerase</fullName>
    </submittedName>
</protein>
<keyword evidence="4" id="KW-0413">Isomerase</keyword>
<dbReference type="GO" id="GO:0019752">
    <property type="term" value="P:carboxylic acid metabolic process"/>
    <property type="evidence" value="ECO:0007669"/>
    <property type="project" value="UniProtKB-ARBA"/>
</dbReference>
<dbReference type="Pfam" id="PF10370">
    <property type="entry name" value="Rv2993c-like_N"/>
    <property type="match status" value="1"/>
</dbReference>
<dbReference type="RefSeq" id="WP_075976672.1">
    <property type="nucleotide sequence ID" value="NZ_MKQR01000021.1"/>
</dbReference>
<dbReference type="GO" id="GO:0046872">
    <property type="term" value="F:metal ion binding"/>
    <property type="evidence" value="ECO:0007669"/>
    <property type="project" value="UniProtKB-KW"/>
</dbReference>
<dbReference type="Pfam" id="PF01557">
    <property type="entry name" value="FAA_hydrolase"/>
    <property type="match status" value="1"/>
</dbReference>
<dbReference type="PANTHER" id="PTHR11820:SF7">
    <property type="entry name" value="ACYLPYRUVASE FAHD1, MITOCHONDRIAL"/>
    <property type="match status" value="1"/>
</dbReference>
<comment type="caution">
    <text evidence="4">The sequence shown here is derived from an EMBL/GenBank/DDBJ whole genome shotgun (WGS) entry which is preliminary data.</text>
</comment>
<dbReference type="InterPro" id="IPR036663">
    <property type="entry name" value="Fumarylacetoacetase_C_sf"/>
</dbReference>
<feature type="domain" description="Fumarylacetoacetase-like C-terminal" evidence="2">
    <location>
        <begin position="60"/>
        <end position="255"/>
    </location>
</feature>
<evidence type="ECO:0000313" key="4">
    <source>
        <dbReference type="EMBL" id="OLR91602.1"/>
    </source>
</evidence>
<reference evidence="4 5" key="1">
    <citation type="submission" date="2016-10" db="EMBL/GenBank/DDBJ databases">
        <title>The Draft Genome Sequence of Actinokineospora bangkokensis 44EHWT reveals the biosynthetic pathway of antifungal compounds Thailandins with unusual extender unit butylmalonyl-CoA.</title>
        <authorList>
            <person name="Greule A."/>
            <person name="Intra B."/>
            <person name="Flemming S."/>
            <person name="Rommel M.G."/>
            <person name="Panbangred W."/>
            <person name="Bechthold A."/>
        </authorList>
    </citation>
    <scope>NUCLEOTIDE SEQUENCE [LARGE SCALE GENOMIC DNA]</scope>
    <source>
        <strain evidence="4 5">44EHW</strain>
    </source>
</reference>
<proteinExistence type="predicted"/>
<dbReference type="Proteomes" id="UP000186040">
    <property type="component" value="Unassembled WGS sequence"/>
</dbReference>
<keyword evidence="1" id="KW-0479">Metal-binding</keyword>
<evidence type="ECO:0000313" key="5">
    <source>
        <dbReference type="Proteomes" id="UP000186040"/>
    </source>
</evidence>